<keyword evidence="2" id="KW-1185">Reference proteome</keyword>
<dbReference type="EMBL" id="QKYT01000162">
    <property type="protein sequence ID" value="RIA91083.1"/>
    <property type="molecule type" value="Genomic_DNA"/>
</dbReference>
<evidence type="ECO:0000313" key="1">
    <source>
        <dbReference type="EMBL" id="RIA91083.1"/>
    </source>
</evidence>
<name>A0A397SYP8_9GLOM</name>
<evidence type="ECO:0008006" key="3">
    <source>
        <dbReference type="Google" id="ProtNLM"/>
    </source>
</evidence>
<proteinExistence type="predicted"/>
<comment type="caution">
    <text evidence="1">The sequence shown here is derived from an EMBL/GenBank/DDBJ whole genome shotgun (WGS) entry which is preliminary data.</text>
</comment>
<reference evidence="1 2" key="1">
    <citation type="submission" date="2018-06" db="EMBL/GenBank/DDBJ databases">
        <title>Comparative genomics reveals the genomic features of Rhizophagus irregularis, R. cerebriforme, R. diaphanum and Gigaspora rosea, and their symbiotic lifestyle signature.</title>
        <authorList>
            <person name="Morin E."/>
            <person name="San Clemente H."/>
            <person name="Chen E.C.H."/>
            <person name="De La Providencia I."/>
            <person name="Hainaut M."/>
            <person name="Kuo A."/>
            <person name="Kohler A."/>
            <person name="Murat C."/>
            <person name="Tang N."/>
            <person name="Roy S."/>
            <person name="Loubradou J."/>
            <person name="Henrissat B."/>
            <person name="Grigoriev I.V."/>
            <person name="Corradi N."/>
            <person name="Roux C."/>
            <person name="Martin F.M."/>
        </authorList>
    </citation>
    <scope>NUCLEOTIDE SEQUENCE [LARGE SCALE GENOMIC DNA]</scope>
    <source>
        <strain evidence="1 2">DAOM 227022</strain>
    </source>
</reference>
<evidence type="ECO:0000313" key="2">
    <source>
        <dbReference type="Proteomes" id="UP000265703"/>
    </source>
</evidence>
<accession>A0A397SYP8</accession>
<protein>
    <recommendedName>
        <fullName evidence="3">Protein kinase domain-containing protein</fullName>
    </recommendedName>
</protein>
<dbReference type="OrthoDB" id="2330074at2759"/>
<dbReference type="AlphaFoldDB" id="A0A397SYP8"/>
<sequence length="109" mass="12915">MMNDKITEEFEYGLCPECNQPNTGSNWCQNCNYKRFQQDLTSGNELIDRFIHDVQLKARNSFEIIIEWIPYNRLRNIQYLAQGGSSTIYKAIWLDGFIGKWNNDKQLKK</sequence>
<organism evidence="1 2">
    <name type="scientific">Glomus cerebriforme</name>
    <dbReference type="NCBI Taxonomy" id="658196"/>
    <lineage>
        <taxon>Eukaryota</taxon>
        <taxon>Fungi</taxon>
        <taxon>Fungi incertae sedis</taxon>
        <taxon>Mucoromycota</taxon>
        <taxon>Glomeromycotina</taxon>
        <taxon>Glomeromycetes</taxon>
        <taxon>Glomerales</taxon>
        <taxon>Glomeraceae</taxon>
        <taxon>Glomus</taxon>
    </lineage>
</organism>
<gene>
    <name evidence="1" type="ORF">C1645_822477</name>
</gene>
<dbReference type="Proteomes" id="UP000265703">
    <property type="component" value="Unassembled WGS sequence"/>
</dbReference>